<keyword evidence="3" id="KW-1185">Reference proteome</keyword>
<accession>A0A6P6X1P4</accession>
<feature type="domain" description="F-box" evidence="1">
    <location>
        <begin position="18"/>
        <end position="57"/>
    </location>
</feature>
<dbReference type="InterPro" id="IPR032675">
    <property type="entry name" value="LRR_dom_sf"/>
</dbReference>
<evidence type="ECO:0000313" key="4">
    <source>
        <dbReference type="RefSeq" id="XP_027120871.1"/>
    </source>
</evidence>
<dbReference type="RefSeq" id="XP_027120871.1">
    <property type="nucleotide sequence ID" value="XM_027265070.1"/>
</dbReference>
<feature type="domain" description="At1g61320/AtMIF1 LRR" evidence="2">
    <location>
        <begin position="256"/>
        <end position="358"/>
    </location>
</feature>
<proteinExistence type="predicted"/>
<dbReference type="PANTHER" id="PTHR34145:SF28">
    <property type="entry name" value="F-BOX DOMAIN-CONTAINING PROTEIN"/>
    <property type="match status" value="1"/>
</dbReference>
<dbReference type="GeneID" id="113737934"/>
<sequence length="661" mass="77082">MEKTAKKAQAEGSEDDGISKLPEDIMQYILSNFLTPKEAAQTRLLSKAWRSAWHTSPVVCFCEPNFGKSSNPEFCRAMFLNFVNKVLLNYREHNHRIQTFKLQMIFNTESAQLVDEWMKIALEKGLRKLELRTYEKSYILPSITLESRSLEELVLYNCKFEQKQVIKHIMCQSLRRLDLENVFLVDEVLENIILNCRLIENLKIHHCDGLRNITVKDLKKLKEFSVIYDGEQNVQVYSPNLESFTCQRGSWYCQSIRGRLRLFAAQNLKLLVLNGICITDEFFLGLGNVFPHIEELKVSNSDDTHRIKISSQSLRKLELIRNEKLEEVQVDAPKIVQFVYMGSSIPRVSITSAPLSHLESRIGVNCNNNVNNSWFFKLKEMLTNLGQSKVFLGISVRADVTVNLNEIRDGPTNPTPEIEELSVEVVSYCASKQTTAAALLDACFWSFRPKIILQEWCFRGTIYFTQFLLELLMISRNQDHLNLLETTFWLKNLKDVKVVVMKRSGLNDEWQPELSDWKPLLYSCDDVDLDEIKDGPMDPRLEIEELSIKFSQRQGRKVSAAFLDGWMRCFCPQIIQQEWCFLGTIHFTQFLLEFLMIRRNQDHLNLQETKKLWLEDVKVAILKKSILDDEWQPELLDWKTLLHSHDSGDFHTAIRFDLEWR</sequence>
<dbReference type="InterPro" id="IPR001810">
    <property type="entry name" value="F-box_dom"/>
</dbReference>
<dbReference type="InterPro" id="IPR055357">
    <property type="entry name" value="LRR_At1g61320_AtMIF1"/>
</dbReference>
<dbReference type="Proteomes" id="UP001652660">
    <property type="component" value="Chromosome 3e"/>
</dbReference>
<dbReference type="OrthoDB" id="612216at2759"/>
<feature type="domain" description="At1g61320/AtMIF1 LRR" evidence="2">
    <location>
        <begin position="95"/>
        <end position="247"/>
    </location>
</feature>
<evidence type="ECO:0000313" key="3">
    <source>
        <dbReference type="Proteomes" id="UP001652660"/>
    </source>
</evidence>
<dbReference type="InterPro" id="IPR036047">
    <property type="entry name" value="F-box-like_dom_sf"/>
</dbReference>
<organism evidence="3 4">
    <name type="scientific">Coffea arabica</name>
    <name type="common">Arabian coffee</name>
    <dbReference type="NCBI Taxonomy" id="13443"/>
    <lineage>
        <taxon>Eukaryota</taxon>
        <taxon>Viridiplantae</taxon>
        <taxon>Streptophyta</taxon>
        <taxon>Embryophyta</taxon>
        <taxon>Tracheophyta</taxon>
        <taxon>Spermatophyta</taxon>
        <taxon>Magnoliopsida</taxon>
        <taxon>eudicotyledons</taxon>
        <taxon>Gunneridae</taxon>
        <taxon>Pentapetalae</taxon>
        <taxon>asterids</taxon>
        <taxon>lamiids</taxon>
        <taxon>Gentianales</taxon>
        <taxon>Rubiaceae</taxon>
        <taxon>Ixoroideae</taxon>
        <taxon>Gardenieae complex</taxon>
        <taxon>Bertiereae - Coffeeae clade</taxon>
        <taxon>Coffeeae</taxon>
        <taxon>Coffea</taxon>
    </lineage>
</organism>
<dbReference type="Gene3D" id="3.80.10.10">
    <property type="entry name" value="Ribonuclease Inhibitor"/>
    <property type="match status" value="1"/>
</dbReference>
<reference evidence="3" key="1">
    <citation type="journal article" date="2025" name="Foods">
        <title>Unveiling the Microbial Signatures of Arabica Coffee Cherries: Insights into Ripeness Specific Diversity, Functional Traits, and Implications for Quality and Safety.</title>
        <authorList>
            <consortium name="RefSeq"/>
            <person name="Tenea G.N."/>
            <person name="Cifuentes V."/>
            <person name="Reyes P."/>
            <person name="Cevallos-Vallejos M."/>
        </authorList>
    </citation>
    <scope>NUCLEOTIDE SEQUENCE [LARGE SCALE GENOMIC DNA]</scope>
</reference>
<dbReference type="SUPFAM" id="SSF52047">
    <property type="entry name" value="RNI-like"/>
    <property type="match status" value="1"/>
</dbReference>
<dbReference type="SUPFAM" id="SSF81383">
    <property type="entry name" value="F-box domain"/>
    <property type="match status" value="1"/>
</dbReference>
<evidence type="ECO:0000259" key="1">
    <source>
        <dbReference type="Pfam" id="PF00646"/>
    </source>
</evidence>
<evidence type="ECO:0000259" key="2">
    <source>
        <dbReference type="Pfam" id="PF23622"/>
    </source>
</evidence>
<dbReference type="PANTHER" id="PTHR34145">
    <property type="entry name" value="OS02G0105600 PROTEIN"/>
    <property type="match status" value="1"/>
</dbReference>
<dbReference type="Pfam" id="PF23622">
    <property type="entry name" value="LRR_At1g61320_AtMIF1"/>
    <property type="match status" value="2"/>
</dbReference>
<protein>
    <submittedName>
        <fullName evidence="4">Uncharacterized protein</fullName>
    </submittedName>
</protein>
<dbReference type="InterPro" id="IPR053772">
    <property type="entry name" value="At1g61320/At1g61330-like"/>
</dbReference>
<dbReference type="Pfam" id="PF00646">
    <property type="entry name" value="F-box"/>
    <property type="match status" value="1"/>
</dbReference>
<name>A0A6P6X1P4_COFAR</name>
<reference evidence="4" key="2">
    <citation type="submission" date="2025-08" db="UniProtKB">
        <authorList>
            <consortium name="RefSeq"/>
        </authorList>
    </citation>
    <scope>IDENTIFICATION</scope>
    <source>
        <tissue evidence="4">Leaves</tissue>
    </source>
</reference>
<gene>
    <name evidence="4" type="primary">LOC113737934</name>
</gene>
<dbReference type="AlphaFoldDB" id="A0A6P6X1P4"/>